<organism evidence="3 4">
    <name type="scientific">Methylobacterium ajmalii</name>
    <dbReference type="NCBI Taxonomy" id="2738439"/>
    <lineage>
        <taxon>Bacteria</taxon>
        <taxon>Pseudomonadati</taxon>
        <taxon>Pseudomonadota</taxon>
        <taxon>Alphaproteobacteria</taxon>
        <taxon>Hyphomicrobiales</taxon>
        <taxon>Methylobacteriaceae</taxon>
        <taxon>Methylobacterium</taxon>
    </lineage>
</organism>
<gene>
    <name evidence="3" type="ORF">PUR29_34865</name>
</gene>
<evidence type="ECO:0000256" key="1">
    <source>
        <dbReference type="SAM" id="Coils"/>
    </source>
</evidence>
<dbReference type="Gene3D" id="3.40.630.10">
    <property type="entry name" value="Zn peptidases"/>
    <property type="match status" value="1"/>
</dbReference>
<feature type="coiled-coil region" evidence="1">
    <location>
        <begin position="502"/>
        <end position="530"/>
    </location>
</feature>
<sequence>MHTPSNPAKPAAPAAPAAPDEVTYSPEVTELMEMLRYKRPKGSITEHDFIRKFLAPLGVHVDKFGNVLKVVGKDPGILWSSHTDTVHRTDGFQRVVYQDGLIKLHKKANSSCLGADCTAGVWIMMEMIKAKVPGLYVFHYGEENGCIGSRAIAEKWPDLLARIDCAVAFDRRGTHSVITHMGTERTCSEKFATSLIDQLPKGFKTDDTGRSTDTKQYIKLVAECTNISVGFDAEHTSRETLDVDHLIQLRDAMVKINIARLVIARDKTKPEYKSYSNYNNTGYGGWKTKTADKDKDKAYEEYLEAAWSEKDEKPITDPRKCVSMVNLMFNFPATTATVLTRMGFSFAELRELVARELGHPPKTGLEGVKPPSVGPAKPGTSTTAAAPAAKAPATGATATTNLLTSTRTGAPQATPPAGLPVHPTLPRSAVNSTTTGAAPKALPAPGFRSPGSGKDVAPRHIPGNQAAHQGPGGNVVALHPPAGPASKAPATLTKLEPITPALSSLVEGIRAAEAEAAEEERAKREKLYEEGKLAAQKLLA</sequence>
<feature type="region of interest" description="Disordered" evidence="2">
    <location>
        <begin position="1"/>
        <end position="22"/>
    </location>
</feature>
<proteinExistence type="predicted"/>
<dbReference type="SUPFAM" id="SSF53187">
    <property type="entry name" value="Zn-dependent exopeptidases"/>
    <property type="match status" value="1"/>
</dbReference>
<dbReference type="RefSeq" id="WP_346013752.1">
    <property type="nucleotide sequence ID" value="NZ_JAQYXP010000006.1"/>
</dbReference>
<dbReference type="Proteomes" id="UP001407347">
    <property type="component" value="Unassembled WGS sequence"/>
</dbReference>
<comment type="caution">
    <text evidence="3">The sequence shown here is derived from an EMBL/GenBank/DDBJ whole genome shotgun (WGS) entry which is preliminary data.</text>
</comment>
<evidence type="ECO:0000313" key="3">
    <source>
        <dbReference type="EMBL" id="MEN3238625.1"/>
    </source>
</evidence>
<keyword evidence="4" id="KW-1185">Reference proteome</keyword>
<keyword evidence="1" id="KW-0175">Coiled coil</keyword>
<feature type="compositionally biased region" description="Low complexity" evidence="2">
    <location>
        <begin position="374"/>
        <end position="410"/>
    </location>
</feature>
<accession>A0ABV0A6B5</accession>
<evidence type="ECO:0000256" key="2">
    <source>
        <dbReference type="SAM" id="MobiDB-lite"/>
    </source>
</evidence>
<feature type="region of interest" description="Disordered" evidence="2">
    <location>
        <begin position="360"/>
        <end position="489"/>
    </location>
</feature>
<feature type="compositionally biased region" description="Low complexity" evidence="2">
    <location>
        <begin position="8"/>
        <end position="19"/>
    </location>
</feature>
<reference evidence="3 4" key="1">
    <citation type="journal article" date="2023" name="PLoS ONE">
        <title>Complete genome assembly of Hawai'i environmental nontuberculous mycobacteria reveals unexpected co-isolation with methylobacteria.</title>
        <authorList>
            <person name="Hendrix J."/>
            <person name="Epperson L.E."/>
            <person name="Tong E.I."/>
            <person name="Chan Y.L."/>
            <person name="Hasan N.A."/>
            <person name="Dawrs S.N."/>
            <person name="Norton G.J."/>
            <person name="Virdi R."/>
            <person name="Crooks J.L."/>
            <person name="Chan E.D."/>
            <person name="Honda J.R."/>
            <person name="Strong M."/>
        </authorList>
    </citation>
    <scope>NUCLEOTIDE SEQUENCE [LARGE SCALE GENOMIC DNA]</scope>
    <source>
        <strain evidence="3 4">NJH_HI04-1</strain>
    </source>
</reference>
<evidence type="ECO:0000313" key="4">
    <source>
        <dbReference type="Proteomes" id="UP001407347"/>
    </source>
</evidence>
<name>A0ABV0A6B5_9HYPH</name>
<evidence type="ECO:0008006" key="5">
    <source>
        <dbReference type="Google" id="ProtNLM"/>
    </source>
</evidence>
<dbReference type="EMBL" id="JAQYXP010000006">
    <property type="protein sequence ID" value="MEN3238625.1"/>
    <property type="molecule type" value="Genomic_DNA"/>
</dbReference>
<protein>
    <recommendedName>
        <fullName evidence="5">Peptidase M28 domain-containing protein</fullName>
    </recommendedName>
</protein>